<keyword evidence="2" id="KW-0732">Signal</keyword>
<feature type="compositionally biased region" description="Low complexity" evidence="1">
    <location>
        <begin position="38"/>
        <end position="52"/>
    </location>
</feature>
<evidence type="ECO:0000313" key="4">
    <source>
        <dbReference type="Proteomes" id="UP001174677"/>
    </source>
</evidence>
<comment type="caution">
    <text evidence="3">The sequence shown here is derived from an EMBL/GenBank/DDBJ whole genome shotgun (WGS) entry which is preliminary data.</text>
</comment>
<feature type="compositionally biased region" description="Low complexity" evidence="1">
    <location>
        <begin position="65"/>
        <end position="82"/>
    </location>
</feature>
<name>A0ABQ9LBQ8_HEVBR</name>
<keyword evidence="4" id="KW-1185">Reference proteome</keyword>
<feature type="signal peptide" evidence="2">
    <location>
        <begin position="1"/>
        <end position="28"/>
    </location>
</feature>
<feature type="region of interest" description="Disordered" evidence="1">
    <location>
        <begin position="36"/>
        <end position="135"/>
    </location>
</feature>
<sequence length="135" mass="13743">MVVKISSLLIICCFVLVVVLHTIPQGLASIRILEDIPQNGTTNNNSTGYNQSKGPSKTGLHGSESPHAGSATGGSSPSGTVVMPPPTAVTRVEYGSGGNGNSQDAGDGGGGGGNQPSTQYNYSPPEHDYSPPDYN</sequence>
<evidence type="ECO:0000256" key="1">
    <source>
        <dbReference type="SAM" id="MobiDB-lite"/>
    </source>
</evidence>
<evidence type="ECO:0000313" key="3">
    <source>
        <dbReference type="EMBL" id="KAJ9163411.1"/>
    </source>
</evidence>
<feature type="chain" id="PRO_5046810973" evidence="2">
    <location>
        <begin position="29"/>
        <end position="135"/>
    </location>
</feature>
<accession>A0ABQ9LBQ8</accession>
<dbReference type="EMBL" id="JARPOI010000013">
    <property type="protein sequence ID" value="KAJ9163411.1"/>
    <property type="molecule type" value="Genomic_DNA"/>
</dbReference>
<protein>
    <submittedName>
        <fullName evidence="3">Uncharacterized protein</fullName>
    </submittedName>
</protein>
<reference evidence="3" key="1">
    <citation type="journal article" date="2023" name="Plant Biotechnol. J.">
        <title>Chromosome-level wild Hevea brasiliensis genome provides new tools for genomic-assisted breeding and valuable loci to elevate rubber yield.</title>
        <authorList>
            <person name="Cheng H."/>
            <person name="Song X."/>
            <person name="Hu Y."/>
            <person name="Wu T."/>
            <person name="Yang Q."/>
            <person name="An Z."/>
            <person name="Feng S."/>
            <person name="Deng Z."/>
            <person name="Wu W."/>
            <person name="Zeng X."/>
            <person name="Tu M."/>
            <person name="Wang X."/>
            <person name="Huang H."/>
        </authorList>
    </citation>
    <scope>NUCLEOTIDE SEQUENCE</scope>
    <source>
        <strain evidence="3">MT/VB/25A 57/8</strain>
    </source>
</reference>
<evidence type="ECO:0000256" key="2">
    <source>
        <dbReference type="SAM" id="SignalP"/>
    </source>
</evidence>
<gene>
    <name evidence="3" type="ORF">P3X46_023081</name>
</gene>
<organism evidence="3 4">
    <name type="scientific">Hevea brasiliensis</name>
    <name type="common">Para rubber tree</name>
    <name type="synonym">Siphonia brasiliensis</name>
    <dbReference type="NCBI Taxonomy" id="3981"/>
    <lineage>
        <taxon>Eukaryota</taxon>
        <taxon>Viridiplantae</taxon>
        <taxon>Streptophyta</taxon>
        <taxon>Embryophyta</taxon>
        <taxon>Tracheophyta</taxon>
        <taxon>Spermatophyta</taxon>
        <taxon>Magnoliopsida</taxon>
        <taxon>eudicotyledons</taxon>
        <taxon>Gunneridae</taxon>
        <taxon>Pentapetalae</taxon>
        <taxon>rosids</taxon>
        <taxon>fabids</taxon>
        <taxon>Malpighiales</taxon>
        <taxon>Euphorbiaceae</taxon>
        <taxon>Crotonoideae</taxon>
        <taxon>Micrandreae</taxon>
        <taxon>Hevea</taxon>
    </lineage>
</organism>
<dbReference type="Proteomes" id="UP001174677">
    <property type="component" value="Chromosome 13"/>
</dbReference>
<feature type="compositionally biased region" description="Gly residues" evidence="1">
    <location>
        <begin position="95"/>
        <end position="114"/>
    </location>
</feature>
<feature type="compositionally biased region" description="Basic and acidic residues" evidence="1">
    <location>
        <begin position="125"/>
        <end position="135"/>
    </location>
</feature>
<proteinExistence type="predicted"/>